<name>A0A1Y6CMA0_9PROT</name>
<dbReference type="RefSeq" id="WP_085125746.1">
    <property type="nucleotide sequence ID" value="NZ_FWZX01000032.1"/>
</dbReference>
<reference evidence="1 2" key="1">
    <citation type="submission" date="2017-04" db="EMBL/GenBank/DDBJ databases">
        <authorList>
            <person name="Afonso C.L."/>
            <person name="Miller P.J."/>
            <person name="Scott M.A."/>
            <person name="Spackman E."/>
            <person name="Goraichik I."/>
            <person name="Dimitrov K.M."/>
            <person name="Suarez D.L."/>
            <person name="Swayne D.E."/>
        </authorList>
    </citation>
    <scope>NUCLEOTIDE SEQUENCE [LARGE SCALE GENOMIC DNA]</scope>
    <source>
        <strain evidence="1 2">USBA 355</strain>
    </source>
</reference>
<protein>
    <submittedName>
        <fullName evidence="1">Uncharacterized protein</fullName>
    </submittedName>
</protein>
<dbReference type="AlphaFoldDB" id="A0A1Y6CMA0"/>
<keyword evidence="2" id="KW-1185">Reference proteome</keyword>
<dbReference type="EMBL" id="FWZX01000032">
    <property type="protein sequence ID" value="SMF73503.1"/>
    <property type="molecule type" value="Genomic_DNA"/>
</dbReference>
<gene>
    <name evidence="1" type="ORF">SAMN05428998_13225</name>
</gene>
<accession>A0A1Y6CMA0</accession>
<evidence type="ECO:0000313" key="1">
    <source>
        <dbReference type="EMBL" id="SMF73503.1"/>
    </source>
</evidence>
<evidence type="ECO:0000313" key="2">
    <source>
        <dbReference type="Proteomes" id="UP000192917"/>
    </source>
</evidence>
<proteinExistence type="predicted"/>
<dbReference type="Proteomes" id="UP000192917">
    <property type="component" value="Unassembled WGS sequence"/>
</dbReference>
<dbReference type="STRING" id="560819.SAMN05428998_13225"/>
<sequence>MASQDEVQALKNEIACLELVVGYLASRAEVDLADLNAFAEKVIASLPEARRAGMRDSLGRLGKAYEALA</sequence>
<organism evidence="1 2">
    <name type="scientific">Tistlia consotensis USBA 355</name>
    <dbReference type="NCBI Taxonomy" id="560819"/>
    <lineage>
        <taxon>Bacteria</taxon>
        <taxon>Pseudomonadati</taxon>
        <taxon>Pseudomonadota</taxon>
        <taxon>Alphaproteobacteria</taxon>
        <taxon>Rhodospirillales</taxon>
        <taxon>Rhodovibrionaceae</taxon>
        <taxon>Tistlia</taxon>
    </lineage>
</organism>